<dbReference type="SUPFAM" id="SSF51126">
    <property type="entry name" value="Pectin lyase-like"/>
    <property type="match status" value="1"/>
</dbReference>
<dbReference type="InterPro" id="IPR011050">
    <property type="entry name" value="Pectin_lyase_fold/virulence"/>
</dbReference>
<dbReference type="EMBL" id="LAZR01029875">
    <property type="protein sequence ID" value="KKL58291.1"/>
    <property type="molecule type" value="Genomic_DNA"/>
</dbReference>
<evidence type="ECO:0000259" key="1">
    <source>
        <dbReference type="Pfam" id="PF13229"/>
    </source>
</evidence>
<dbReference type="InterPro" id="IPR012334">
    <property type="entry name" value="Pectin_lyas_fold"/>
</dbReference>
<reference evidence="2" key="1">
    <citation type="journal article" date="2015" name="Nature">
        <title>Complex archaea that bridge the gap between prokaryotes and eukaryotes.</title>
        <authorList>
            <person name="Spang A."/>
            <person name="Saw J.H."/>
            <person name="Jorgensen S.L."/>
            <person name="Zaremba-Niedzwiedzka K."/>
            <person name="Martijn J."/>
            <person name="Lind A.E."/>
            <person name="van Eijk R."/>
            <person name="Schleper C."/>
            <person name="Guy L."/>
            <person name="Ettema T.J."/>
        </authorList>
    </citation>
    <scope>NUCLEOTIDE SEQUENCE</scope>
</reference>
<dbReference type="Gene3D" id="2.160.20.10">
    <property type="entry name" value="Single-stranded right-handed beta-helix, Pectin lyase-like"/>
    <property type="match status" value="1"/>
</dbReference>
<dbReference type="InterPro" id="IPR039448">
    <property type="entry name" value="Beta_helix"/>
</dbReference>
<organism evidence="2">
    <name type="scientific">marine sediment metagenome</name>
    <dbReference type="NCBI Taxonomy" id="412755"/>
    <lineage>
        <taxon>unclassified sequences</taxon>
        <taxon>metagenomes</taxon>
        <taxon>ecological metagenomes</taxon>
    </lineage>
</organism>
<sequence>MMLDADCTTDETILIPDGFTLDGNSNTITAVDPPAGHFVGAVVQNDGTEAHVKNLIISSDSLTNVCDAGANRLRGIMFEGASGSIIHNAVVNINQGASGCQEGNAIEVRNAPFDGTHPDTQTVEISHNKLTDWQKTGIVANGDVDVNIHHNYVGASATQLNLAANSIQLGFGATGSVTHNNVEGNQWKGTSFFAASAVLVFAAEGEVSKNNISGNSDVGIFLVADNVTVYNNRVFDIGDDHPNSCCDIGVGNFGSDNVITNNKVRGFEEPYDGVSGGKNKVIPGPQPGNVFF</sequence>
<proteinExistence type="predicted"/>
<accession>A0A0F9DX02</accession>
<gene>
    <name evidence="2" type="ORF">LCGC14_2226860</name>
</gene>
<evidence type="ECO:0000313" key="2">
    <source>
        <dbReference type="EMBL" id="KKL58291.1"/>
    </source>
</evidence>
<protein>
    <recommendedName>
        <fullName evidence="1">Right handed beta helix domain-containing protein</fullName>
    </recommendedName>
</protein>
<dbReference type="Pfam" id="PF13229">
    <property type="entry name" value="Beta_helix"/>
    <property type="match status" value="1"/>
</dbReference>
<feature type="domain" description="Right handed beta helix" evidence="1">
    <location>
        <begin position="120"/>
        <end position="266"/>
    </location>
</feature>
<comment type="caution">
    <text evidence="2">The sequence shown here is derived from an EMBL/GenBank/DDBJ whole genome shotgun (WGS) entry which is preliminary data.</text>
</comment>
<dbReference type="AlphaFoldDB" id="A0A0F9DX02"/>
<name>A0A0F9DX02_9ZZZZ</name>